<accession>A0A183U5R9</accession>
<name>A0A183U5R9_TOXCA</name>
<dbReference type="AlphaFoldDB" id="A0A183U5R9"/>
<keyword evidence="3" id="KW-1185">Reference proteome</keyword>
<sequence>MSRGYGGRRGRGGGSYSNRTVAEGGGIDKIFEKMIRLRLEEFRNGPEMGSFSFCYSRLF</sequence>
<gene>
    <name evidence="2" type="ORF">TCNE_LOCUS3839</name>
</gene>
<dbReference type="WBParaSite" id="TCNE_0000383901-mRNA-1">
    <property type="protein sequence ID" value="TCNE_0000383901-mRNA-1"/>
    <property type="gene ID" value="TCNE_0000383901"/>
</dbReference>
<reference evidence="2 3" key="2">
    <citation type="submission" date="2018-11" db="EMBL/GenBank/DDBJ databases">
        <authorList>
            <consortium name="Pathogen Informatics"/>
        </authorList>
    </citation>
    <scope>NUCLEOTIDE SEQUENCE [LARGE SCALE GENOMIC DNA]</scope>
</reference>
<reference evidence="4" key="1">
    <citation type="submission" date="2016-06" db="UniProtKB">
        <authorList>
            <consortium name="WormBaseParasite"/>
        </authorList>
    </citation>
    <scope>IDENTIFICATION</scope>
</reference>
<evidence type="ECO:0000313" key="2">
    <source>
        <dbReference type="EMBL" id="VDM29556.1"/>
    </source>
</evidence>
<evidence type="ECO:0000256" key="1">
    <source>
        <dbReference type="SAM" id="MobiDB-lite"/>
    </source>
</evidence>
<evidence type="ECO:0000313" key="3">
    <source>
        <dbReference type="Proteomes" id="UP000050794"/>
    </source>
</evidence>
<dbReference type="Proteomes" id="UP000050794">
    <property type="component" value="Unassembled WGS sequence"/>
</dbReference>
<organism evidence="3 4">
    <name type="scientific">Toxocara canis</name>
    <name type="common">Canine roundworm</name>
    <dbReference type="NCBI Taxonomy" id="6265"/>
    <lineage>
        <taxon>Eukaryota</taxon>
        <taxon>Metazoa</taxon>
        <taxon>Ecdysozoa</taxon>
        <taxon>Nematoda</taxon>
        <taxon>Chromadorea</taxon>
        <taxon>Rhabditida</taxon>
        <taxon>Spirurina</taxon>
        <taxon>Ascaridomorpha</taxon>
        <taxon>Ascaridoidea</taxon>
        <taxon>Toxocaridae</taxon>
        <taxon>Toxocara</taxon>
    </lineage>
</organism>
<protein>
    <submittedName>
        <fullName evidence="2 4">Uncharacterized protein</fullName>
    </submittedName>
</protein>
<feature type="compositionally biased region" description="Basic residues" evidence="1">
    <location>
        <begin position="1"/>
        <end position="11"/>
    </location>
</feature>
<feature type="region of interest" description="Disordered" evidence="1">
    <location>
        <begin position="1"/>
        <end position="22"/>
    </location>
</feature>
<proteinExistence type="predicted"/>
<evidence type="ECO:0000313" key="4">
    <source>
        <dbReference type="WBParaSite" id="TCNE_0000383901-mRNA-1"/>
    </source>
</evidence>
<dbReference type="EMBL" id="UYWY01005450">
    <property type="protein sequence ID" value="VDM29556.1"/>
    <property type="molecule type" value="Genomic_DNA"/>
</dbReference>